<feature type="chain" id="PRO_5007299610" evidence="2">
    <location>
        <begin position="20"/>
        <end position="172"/>
    </location>
</feature>
<keyword evidence="2" id="KW-0732">Signal</keyword>
<organism evidence="3 4">
    <name type="scientific">Tribolium castaneum</name>
    <name type="common">Red flour beetle</name>
    <dbReference type="NCBI Taxonomy" id="7070"/>
    <lineage>
        <taxon>Eukaryota</taxon>
        <taxon>Metazoa</taxon>
        <taxon>Ecdysozoa</taxon>
        <taxon>Arthropoda</taxon>
        <taxon>Hexapoda</taxon>
        <taxon>Insecta</taxon>
        <taxon>Pterygota</taxon>
        <taxon>Neoptera</taxon>
        <taxon>Endopterygota</taxon>
        <taxon>Coleoptera</taxon>
        <taxon>Polyphaga</taxon>
        <taxon>Cucujiformia</taxon>
        <taxon>Tenebrionidae</taxon>
        <taxon>Tenebrionidae incertae sedis</taxon>
        <taxon>Tribolium</taxon>
    </lineage>
</organism>
<dbReference type="AlphaFoldDB" id="A0A139WA39"/>
<dbReference type="STRING" id="7070.A0A139WA39"/>
<feature type="signal peptide" evidence="2">
    <location>
        <begin position="1"/>
        <end position="19"/>
    </location>
</feature>
<protein>
    <submittedName>
        <fullName evidence="3">Uncharacterized protein</fullName>
    </submittedName>
</protein>
<evidence type="ECO:0000256" key="2">
    <source>
        <dbReference type="SAM" id="SignalP"/>
    </source>
</evidence>
<keyword evidence="1" id="KW-0812">Transmembrane</keyword>
<evidence type="ECO:0000313" key="3">
    <source>
        <dbReference type="EMBL" id="KYB24770.1"/>
    </source>
</evidence>
<proteinExistence type="predicted"/>
<gene>
    <name evidence="3" type="primary">AUGUSTUS-3.0.2_31895</name>
    <name evidence="3" type="ORF">TcasGA2_TC031895</name>
</gene>
<dbReference type="OrthoDB" id="6618165at2759"/>
<reference evidence="3 4" key="2">
    <citation type="journal article" date="2010" name="Nucleic Acids Res.">
        <title>BeetleBase in 2010: revisions to provide comprehensive genomic information for Tribolium castaneum.</title>
        <authorList>
            <person name="Kim H.S."/>
            <person name="Murphy T."/>
            <person name="Xia J."/>
            <person name="Caragea D."/>
            <person name="Park Y."/>
            <person name="Beeman R.W."/>
            <person name="Lorenzen M.D."/>
            <person name="Butcher S."/>
            <person name="Manak J.R."/>
            <person name="Brown S.J."/>
        </authorList>
    </citation>
    <scope>NUCLEOTIDE SEQUENCE [LARGE SCALE GENOMIC DNA]</scope>
    <source>
        <strain evidence="3 4">Georgia GA2</strain>
    </source>
</reference>
<name>A0A139WA39_TRICA</name>
<keyword evidence="4" id="KW-1185">Reference proteome</keyword>
<accession>A0A139WA39</accession>
<reference evidence="3 4" key="1">
    <citation type="journal article" date="2008" name="Nature">
        <title>The genome of the model beetle and pest Tribolium castaneum.</title>
        <authorList>
            <consortium name="Tribolium Genome Sequencing Consortium"/>
            <person name="Richards S."/>
            <person name="Gibbs R.A."/>
            <person name="Weinstock G.M."/>
            <person name="Brown S.J."/>
            <person name="Denell R."/>
            <person name="Beeman R.W."/>
            <person name="Gibbs R."/>
            <person name="Beeman R.W."/>
            <person name="Brown S.J."/>
            <person name="Bucher G."/>
            <person name="Friedrich M."/>
            <person name="Grimmelikhuijzen C.J."/>
            <person name="Klingler M."/>
            <person name="Lorenzen M."/>
            <person name="Richards S."/>
            <person name="Roth S."/>
            <person name="Schroder R."/>
            <person name="Tautz D."/>
            <person name="Zdobnov E.M."/>
            <person name="Muzny D."/>
            <person name="Gibbs R.A."/>
            <person name="Weinstock G.M."/>
            <person name="Attaway T."/>
            <person name="Bell S."/>
            <person name="Buhay C.J."/>
            <person name="Chandrabose M.N."/>
            <person name="Chavez D."/>
            <person name="Clerk-Blankenburg K.P."/>
            <person name="Cree A."/>
            <person name="Dao M."/>
            <person name="Davis C."/>
            <person name="Chacko J."/>
            <person name="Dinh H."/>
            <person name="Dugan-Rocha S."/>
            <person name="Fowler G."/>
            <person name="Garner T.T."/>
            <person name="Garnes J."/>
            <person name="Gnirke A."/>
            <person name="Hawes A."/>
            <person name="Hernandez J."/>
            <person name="Hines S."/>
            <person name="Holder M."/>
            <person name="Hume J."/>
            <person name="Jhangiani S.N."/>
            <person name="Joshi V."/>
            <person name="Khan Z.M."/>
            <person name="Jackson L."/>
            <person name="Kovar C."/>
            <person name="Kowis A."/>
            <person name="Lee S."/>
            <person name="Lewis L.R."/>
            <person name="Margolis J."/>
            <person name="Morgan M."/>
            <person name="Nazareth L.V."/>
            <person name="Nguyen N."/>
            <person name="Okwuonu G."/>
            <person name="Parker D."/>
            <person name="Richards S."/>
            <person name="Ruiz S.J."/>
            <person name="Santibanez J."/>
            <person name="Savard J."/>
            <person name="Scherer S.E."/>
            <person name="Schneider B."/>
            <person name="Sodergren E."/>
            <person name="Tautz D."/>
            <person name="Vattahil S."/>
            <person name="Villasana D."/>
            <person name="White C.S."/>
            <person name="Wright R."/>
            <person name="Park Y."/>
            <person name="Beeman R.W."/>
            <person name="Lord J."/>
            <person name="Oppert B."/>
            <person name="Lorenzen M."/>
            <person name="Brown S."/>
            <person name="Wang L."/>
            <person name="Savard J."/>
            <person name="Tautz D."/>
            <person name="Richards S."/>
            <person name="Weinstock G."/>
            <person name="Gibbs R.A."/>
            <person name="Liu Y."/>
            <person name="Worley K."/>
            <person name="Weinstock G."/>
            <person name="Elsik C.G."/>
            <person name="Reese J.T."/>
            <person name="Elhaik E."/>
            <person name="Landan G."/>
            <person name="Graur D."/>
            <person name="Arensburger P."/>
            <person name="Atkinson P."/>
            <person name="Beeman R.W."/>
            <person name="Beidler J."/>
            <person name="Brown S.J."/>
            <person name="Demuth J.P."/>
            <person name="Drury D.W."/>
            <person name="Du Y.Z."/>
            <person name="Fujiwara H."/>
            <person name="Lorenzen M."/>
            <person name="Maselli V."/>
            <person name="Osanai M."/>
            <person name="Park Y."/>
            <person name="Robertson H.M."/>
            <person name="Tu Z."/>
            <person name="Wang J.J."/>
            <person name="Wang S."/>
            <person name="Richards S."/>
            <person name="Song H."/>
            <person name="Zhang L."/>
            <person name="Sodergren E."/>
            <person name="Werner D."/>
            <person name="Stanke M."/>
            <person name="Morgenstern B."/>
            <person name="Solovyev V."/>
            <person name="Kosarev P."/>
            <person name="Brown G."/>
            <person name="Chen H.C."/>
            <person name="Ermolaeva O."/>
            <person name="Hlavina W."/>
            <person name="Kapustin Y."/>
            <person name="Kiryutin B."/>
            <person name="Kitts P."/>
            <person name="Maglott D."/>
            <person name="Pruitt K."/>
            <person name="Sapojnikov V."/>
            <person name="Souvorov A."/>
            <person name="Mackey A.J."/>
            <person name="Waterhouse R.M."/>
            <person name="Wyder S."/>
            <person name="Zdobnov E.M."/>
            <person name="Zdobnov E.M."/>
            <person name="Wyder S."/>
            <person name="Kriventseva E.V."/>
            <person name="Kadowaki T."/>
            <person name="Bork P."/>
            <person name="Aranda M."/>
            <person name="Bao R."/>
            <person name="Beermann A."/>
            <person name="Berns N."/>
            <person name="Bolognesi R."/>
            <person name="Bonneton F."/>
            <person name="Bopp D."/>
            <person name="Brown S.J."/>
            <person name="Bucher G."/>
            <person name="Butts T."/>
            <person name="Chaumot A."/>
            <person name="Denell R.E."/>
            <person name="Ferrier D.E."/>
            <person name="Friedrich M."/>
            <person name="Gordon C.M."/>
            <person name="Jindra M."/>
            <person name="Klingler M."/>
            <person name="Lan Q."/>
            <person name="Lattorff H.M."/>
            <person name="Laudet V."/>
            <person name="von Levetsow C."/>
            <person name="Liu Z."/>
            <person name="Lutz R."/>
            <person name="Lynch J.A."/>
            <person name="da Fonseca R.N."/>
            <person name="Posnien N."/>
            <person name="Reuter R."/>
            <person name="Roth S."/>
            <person name="Savard J."/>
            <person name="Schinko J.B."/>
            <person name="Schmitt C."/>
            <person name="Schoppmeier M."/>
            <person name="Schroder R."/>
            <person name="Shippy T.D."/>
            <person name="Simonnet F."/>
            <person name="Marques-Souza H."/>
            <person name="Tautz D."/>
            <person name="Tomoyasu Y."/>
            <person name="Trauner J."/>
            <person name="Van der Zee M."/>
            <person name="Vervoort M."/>
            <person name="Wittkopp N."/>
            <person name="Wimmer E.A."/>
            <person name="Yang X."/>
            <person name="Jones A.K."/>
            <person name="Sattelle D.B."/>
            <person name="Ebert P.R."/>
            <person name="Nelson D."/>
            <person name="Scott J.G."/>
            <person name="Beeman R.W."/>
            <person name="Muthukrishnan S."/>
            <person name="Kramer K.J."/>
            <person name="Arakane Y."/>
            <person name="Beeman R.W."/>
            <person name="Zhu Q."/>
            <person name="Hogenkamp D."/>
            <person name="Dixit R."/>
            <person name="Oppert B."/>
            <person name="Jiang H."/>
            <person name="Zou Z."/>
            <person name="Marshall J."/>
            <person name="Elpidina E."/>
            <person name="Vinokurov K."/>
            <person name="Oppert C."/>
            <person name="Zou Z."/>
            <person name="Evans J."/>
            <person name="Lu Z."/>
            <person name="Zhao P."/>
            <person name="Sumathipala N."/>
            <person name="Altincicek B."/>
            <person name="Vilcinskas A."/>
            <person name="Williams M."/>
            <person name="Hultmark D."/>
            <person name="Hetru C."/>
            <person name="Jiang H."/>
            <person name="Grimmelikhuijzen C.J."/>
            <person name="Hauser F."/>
            <person name="Cazzamali G."/>
            <person name="Williamson M."/>
            <person name="Park Y."/>
            <person name="Li B."/>
            <person name="Tanaka Y."/>
            <person name="Predel R."/>
            <person name="Neupert S."/>
            <person name="Schachtner J."/>
            <person name="Verleyen P."/>
            <person name="Raible F."/>
            <person name="Bork P."/>
            <person name="Friedrich M."/>
            <person name="Walden K.K."/>
            <person name="Robertson H.M."/>
            <person name="Angeli S."/>
            <person name="Foret S."/>
            <person name="Bucher G."/>
            <person name="Schuetz S."/>
            <person name="Maleszka R."/>
            <person name="Wimmer E.A."/>
            <person name="Beeman R.W."/>
            <person name="Lorenzen M."/>
            <person name="Tomoyasu Y."/>
            <person name="Miller S.C."/>
            <person name="Grossmann D."/>
            <person name="Bucher G."/>
        </authorList>
    </citation>
    <scope>NUCLEOTIDE SEQUENCE [LARGE SCALE GENOMIC DNA]</scope>
    <source>
        <strain evidence="3 4">Georgia GA2</strain>
    </source>
</reference>
<evidence type="ECO:0000256" key="1">
    <source>
        <dbReference type="SAM" id="Phobius"/>
    </source>
</evidence>
<dbReference type="InParanoid" id="A0A139WA39"/>
<keyword evidence="1" id="KW-1133">Transmembrane helix</keyword>
<feature type="transmembrane region" description="Helical" evidence="1">
    <location>
        <begin position="98"/>
        <end position="122"/>
    </location>
</feature>
<evidence type="ECO:0000313" key="4">
    <source>
        <dbReference type="Proteomes" id="UP000007266"/>
    </source>
</evidence>
<sequence length="172" mass="19070">MNIFYVPFLLLTLSHSISGNENLNPIEASTTVSPQAVYQPQNPSRYVPSSFHYPDMYGSISPYEGYLYPSADYPLSSSTFNSMTQGAFQLLLKFFSKISLFLLGGMVLLLVGGLFTTAVCSFTPLCNITFNGFSNIDKETVRAFMTPEKLSTAAALVQDAIGKYQRLQRSRK</sequence>
<keyword evidence="1" id="KW-0472">Membrane</keyword>
<dbReference type="EMBL" id="KQ971675">
    <property type="protein sequence ID" value="KYB24770.1"/>
    <property type="molecule type" value="Genomic_DNA"/>
</dbReference>
<dbReference type="Proteomes" id="UP000007266">
    <property type="component" value="Unassembled WGS sequence"/>
</dbReference>